<reference evidence="1 2" key="1">
    <citation type="submission" date="2016-06" db="EMBL/GenBank/DDBJ databases">
        <title>Revisiting the taxonomy of the Elizabethkingia Genus based on Whole-Genome Sequencing, Optical Mapping, and MALDI-TOF.</title>
        <authorList>
            <person name="Nicholson A.C."/>
        </authorList>
    </citation>
    <scope>NUCLEOTIDE SEQUENCE [LARGE SCALE GENOMIC DNA]</scope>
    <source>
        <strain evidence="1 2">G4070</strain>
    </source>
</reference>
<comment type="caution">
    <text evidence="1">The sequence shown here is derived from an EMBL/GenBank/DDBJ whole genome shotgun (WGS) entry which is preliminary data.</text>
</comment>
<dbReference type="RefSeq" id="WP_078770690.1">
    <property type="nucleotide sequence ID" value="NZ_CBCSBR010000050.1"/>
</dbReference>
<dbReference type="Proteomes" id="UP000190813">
    <property type="component" value="Unassembled WGS sequence"/>
</dbReference>
<dbReference type="EMBL" id="MAHX01000005">
    <property type="protein sequence ID" value="OPC68090.1"/>
    <property type="molecule type" value="Genomic_DNA"/>
</dbReference>
<name>A0A1T3MUW4_9FLAO</name>
<evidence type="ECO:0000313" key="1">
    <source>
        <dbReference type="EMBL" id="OPC68090.1"/>
    </source>
</evidence>
<protein>
    <submittedName>
        <fullName evidence="1">Uncharacterized protein</fullName>
    </submittedName>
</protein>
<proteinExistence type="predicted"/>
<keyword evidence="2" id="KW-1185">Reference proteome</keyword>
<gene>
    <name evidence="1" type="ORF">BAZ10_12950</name>
</gene>
<sequence>MEQLFSEEQLLEIQTKAKNEFEEYHNTYVIDGNTTETSIKIISELKHLIFVEGNEDTGFKHFNNRHGYFSYKNYWRISDKKEYKLDDPSKFRSQMIPIIDYLKIADEIFSEENKNITKNNRPDLFDKYTGSYSYHNNESEKYHLLTYKDTKIVHTFFPDKKKHNPKQKCKFGKGVVTSSLKLPEGFRDLLLPYENEKGIIAFSFLIRKYYLEKKERYIIQRHDEEGKVKEQYVFGERDFEENEVFDREDMMSLQHGDVTQIEQLINELANNSENIL</sequence>
<dbReference type="AlphaFoldDB" id="A0A1T3MUW4"/>
<organism evidence="1 2">
    <name type="scientific">Elizabethkingia occulta</name>
    <dbReference type="NCBI Taxonomy" id="1867263"/>
    <lineage>
        <taxon>Bacteria</taxon>
        <taxon>Pseudomonadati</taxon>
        <taxon>Bacteroidota</taxon>
        <taxon>Flavobacteriia</taxon>
        <taxon>Flavobacteriales</taxon>
        <taxon>Weeksellaceae</taxon>
        <taxon>Elizabethkingia</taxon>
    </lineage>
</organism>
<evidence type="ECO:0000313" key="2">
    <source>
        <dbReference type="Proteomes" id="UP000190813"/>
    </source>
</evidence>
<accession>A0A1T3MUW4</accession>